<protein>
    <submittedName>
        <fullName evidence="2">Helix-turn-helix domain protein</fullName>
    </submittedName>
</protein>
<feature type="domain" description="HTH cro/C1-type" evidence="1">
    <location>
        <begin position="7"/>
        <end position="62"/>
    </location>
</feature>
<dbReference type="eggNOG" id="COG1396">
    <property type="taxonomic scope" value="Bacteria"/>
</dbReference>
<dbReference type="InterPro" id="IPR001387">
    <property type="entry name" value="Cro/C1-type_HTH"/>
</dbReference>
<dbReference type="OrthoDB" id="9155304at2"/>
<dbReference type="GO" id="GO:0003677">
    <property type="term" value="F:DNA binding"/>
    <property type="evidence" value="ECO:0007669"/>
    <property type="project" value="InterPro"/>
</dbReference>
<dbReference type="AlphaFoldDB" id="F4G8T8"/>
<dbReference type="EMBL" id="CP002657">
    <property type="protein sequence ID" value="AEB84447.1"/>
    <property type="molecule type" value="Genomic_DNA"/>
</dbReference>
<dbReference type="Proteomes" id="UP000007938">
    <property type="component" value="Chromosome"/>
</dbReference>
<sequence length="92" mass="10799">MSFGQFIRKTREAKEIQMNDFARQLEISPAYWSRIERDMEKPPKDELIRKAAEILGISADDAFVEASRLPPDIRDDVGNLVRMYRRNVTEKK</sequence>
<dbReference type="SUPFAM" id="SSF47413">
    <property type="entry name" value="lambda repressor-like DNA-binding domains"/>
    <property type="match status" value="1"/>
</dbReference>
<evidence type="ECO:0000313" key="2">
    <source>
        <dbReference type="EMBL" id="AEB84447.1"/>
    </source>
</evidence>
<reference evidence="2 3" key="2">
    <citation type="submission" date="2011-04" db="EMBL/GenBank/DDBJ databases">
        <title>Complete sequence of chromosome of Alicycliphilus denitrificans K601.</title>
        <authorList>
            <consortium name="US DOE Joint Genome Institute"/>
            <person name="Lucas S."/>
            <person name="Han J."/>
            <person name="Lapidus A."/>
            <person name="Cheng J.-F."/>
            <person name="Goodwin L."/>
            <person name="Pitluck S."/>
            <person name="Peters L."/>
            <person name="Zeytun A."/>
            <person name="Detter J.C."/>
            <person name="Han C."/>
            <person name="Tapia R."/>
            <person name="Land M."/>
            <person name="Hauser L."/>
            <person name="Kyrpides N."/>
            <person name="Ivanova N."/>
            <person name="Mikhailova N."/>
            <person name="Pagani I."/>
            <person name="Oosterkamp M."/>
            <person name="Pieper D."/>
            <person name="van Berkel W."/>
            <person name="Langenhoff A."/>
            <person name="Smidt H."/>
            <person name="Stams A."/>
            <person name="Woyke T."/>
        </authorList>
    </citation>
    <scope>NUCLEOTIDE SEQUENCE [LARGE SCALE GENOMIC DNA]</scope>
    <source>
        <strain evidence="3">DSM 14773 / CIP 107495 / K601</strain>
    </source>
</reference>
<dbReference type="STRING" id="596154.Alide2_2073"/>
<keyword evidence="3" id="KW-1185">Reference proteome</keyword>
<reference evidence="2 3" key="1">
    <citation type="journal article" date="2011" name="J. Bacteriol.">
        <title>Genome Sequences of Alicycliphilus denitrificans Strains BC and K601T.</title>
        <authorList>
            <person name="Oosterkamp M.J."/>
            <person name="Veuskens T."/>
            <person name="Plugge C.M."/>
            <person name="Langenhoff A.A."/>
            <person name="Gerritse J."/>
            <person name="van Berkel W.J."/>
            <person name="Pieper D.H."/>
            <person name="Junca H."/>
            <person name="Goodwin L.A."/>
            <person name="Daligault H.E."/>
            <person name="Bruce D.C."/>
            <person name="Detter J.C."/>
            <person name="Tapia R."/>
            <person name="Han C.S."/>
            <person name="Land M.L."/>
            <person name="Hauser L.J."/>
            <person name="Smidt H."/>
            <person name="Stams A.J."/>
        </authorList>
    </citation>
    <scope>NUCLEOTIDE SEQUENCE [LARGE SCALE GENOMIC DNA]</scope>
    <source>
        <strain evidence="3">DSM 14773 / CIP 107495 / K601</strain>
    </source>
</reference>
<dbReference type="Gene3D" id="1.10.260.40">
    <property type="entry name" value="lambda repressor-like DNA-binding domains"/>
    <property type="match status" value="1"/>
</dbReference>
<gene>
    <name evidence="2" type="ordered locus">Alide2_2073</name>
</gene>
<accession>F4G8T8</accession>
<dbReference type="InterPro" id="IPR010982">
    <property type="entry name" value="Lambda_DNA-bd_dom_sf"/>
</dbReference>
<dbReference type="KEGG" id="adk:Alide2_2073"/>
<evidence type="ECO:0000313" key="3">
    <source>
        <dbReference type="Proteomes" id="UP000007938"/>
    </source>
</evidence>
<dbReference type="HOGENOM" id="CLU_2406816_0_0_4"/>
<dbReference type="Pfam" id="PF12844">
    <property type="entry name" value="HTH_19"/>
    <property type="match status" value="1"/>
</dbReference>
<dbReference type="RefSeq" id="WP_013518714.1">
    <property type="nucleotide sequence ID" value="NC_015422.1"/>
</dbReference>
<dbReference type="CDD" id="cd00093">
    <property type="entry name" value="HTH_XRE"/>
    <property type="match status" value="1"/>
</dbReference>
<name>F4G8T8_ALIDK</name>
<evidence type="ECO:0000259" key="1">
    <source>
        <dbReference type="PROSITE" id="PS50943"/>
    </source>
</evidence>
<organism evidence="2 3">
    <name type="scientific">Alicycliphilus denitrificans (strain DSM 14773 / CIP 107495 / K601)</name>
    <dbReference type="NCBI Taxonomy" id="596154"/>
    <lineage>
        <taxon>Bacteria</taxon>
        <taxon>Pseudomonadati</taxon>
        <taxon>Pseudomonadota</taxon>
        <taxon>Betaproteobacteria</taxon>
        <taxon>Burkholderiales</taxon>
        <taxon>Comamonadaceae</taxon>
        <taxon>Alicycliphilus</taxon>
    </lineage>
</organism>
<proteinExistence type="predicted"/>
<dbReference type="PROSITE" id="PS50943">
    <property type="entry name" value="HTH_CROC1"/>
    <property type="match status" value="1"/>
</dbReference>
<dbReference type="SMART" id="SM00530">
    <property type="entry name" value="HTH_XRE"/>
    <property type="match status" value="1"/>
</dbReference>